<dbReference type="EMBL" id="MPGH01000011">
    <property type="protein sequence ID" value="OLN97149.1"/>
    <property type="molecule type" value="Genomic_DNA"/>
</dbReference>
<evidence type="ECO:0000256" key="3">
    <source>
        <dbReference type="SAM" id="SignalP"/>
    </source>
</evidence>
<reference evidence="4 5" key="1">
    <citation type="submission" date="2016-11" db="EMBL/GenBank/DDBJ databases">
        <title>Draft Genome Assembly of Colletotrichum chlorophyti a pathogen of herbaceous plants.</title>
        <authorList>
            <person name="Gan P."/>
            <person name="Narusaka M."/>
            <person name="Tsushima A."/>
            <person name="Narusaka Y."/>
            <person name="Takano Y."/>
            <person name="Shirasu K."/>
        </authorList>
    </citation>
    <scope>NUCLEOTIDE SEQUENCE [LARGE SCALE GENOMIC DNA]</scope>
    <source>
        <strain evidence="4 5">NTL11</strain>
    </source>
</reference>
<accession>A0A1Q8S6T1</accession>
<dbReference type="GO" id="GO:0016788">
    <property type="term" value="F:hydrolase activity, acting on ester bonds"/>
    <property type="evidence" value="ECO:0007669"/>
    <property type="project" value="InterPro"/>
</dbReference>
<dbReference type="SUPFAM" id="SSF52266">
    <property type="entry name" value="SGNH hydrolase"/>
    <property type="match status" value="1"/>
</dbReference>
<dbReference type="Proteomes" id="UP000186583">
    <property type="component" value="Unassembled WGS sequence"/>
</dbReference>
<dbReference type="STRING" id="708187.A0A1Q8S6T1"/>
<dbReference type="Pfam" id="PF00657">
    <property type="entry name" value="Lipase_GDSL"/>
    <property type="match status" value="1"/>
</dbReference>
<name>A0A1Q8S6T1_9PEZI</name>
<dbReference type="PANTHER" id="PTHR43695:SF1">
    <property type="entry name" value="RHAMNOGALACTURONAN ACETYLESTERASE"/>
    <property type="match status" value="1"/>
</dbReference>
<dbReference type="AlphaFoldDB" id="A0A1Q8S6T1"/>
<keyword evidence="3" id="KW-0732">Signal</keyword>
<dbReference type="InterPro" id="IPR001087">
    <property type="entry name" value="GDSL"/>
</dbReference>
<evidence type="ECO:0000313" key="4">
    <source>
        <dbReference type="EMBL" id="OLN97149.1"/>
    </source>
</evidence>
<feature type="signal peptide" evidence="3">
    <location>
        <begin position="1"/>
        <end position="19"/>
    </location>
</feature>
<proteinExistence type="inferred from homology"/>
<dbReference type="InterPro" id="IPR037459">
    <property type="entry name" value="RhgT-like"/>
</dbReference>
<feature type="chain" id="PRO_5012367237" evidence="3">
    <location>
        <begin position="20"/>
        <end position="269"/>
    </location>
</feature>
<dbReference type="Gene3D" id="3.40.50.1110">
    <property type="entry name" value="SGNH hydrolase"/>
    <property type="match status" value="1"/>
</dbReference>
<keyword evidence="5" id="KW-1185">Reference proteome</keyword>
<organism evidence="4 5">
    <name type="scientific">Colletotrichum chlorophyti</name>
    <dbReference type="NCBI Taxonomy" id="708187"/>
    <lineage>
        <taxon>Eukaryota</taxon>
        <taxon>Fungi</taxon>
        <taxon>Dikarya</taxon>
        <taxon>Ascomycota</taxon>
        <taxon>Pezizomycotina</taxon>
        <taxon>Sordariomycetes</taxon>
        <taxon>Hypocreomycetidae</taxon>
        <taxon>Glomerellales</taxon>
        <taxon>Glomerellaceae</taxon>
        <taxon>Colletotrichum</taxon>
    </lineage>
</organism>
<gene>
    <name evidence="4" type="ORF">CCHL11_02225</name>
</gene>
<dbReference type="PANTHER" id="PTHR43695">
    <property type="entry name" value="PUTATIVE (AFU_ORTHOLOGUE AFUA_2G17250)-RELATED"/>
    <property type="match status" value="1"/>
</dbReference>
<evidence type="ECO:0000256" key="2">
    <source>
        <dbReference type="ARBA" id="ARBA00022801"/>
    </source>
</evidence>
<comment type="similarity">
    <text evidence="1">Belongs to the 'GDSL' lipolytic enzyme family.</text>
</comment>
<dbReference type="OrthoDB" id="2141316at2759"/>
<dbReference type="InterPro" id="IPR036514">
    <property type="entry name" value="SGNH_hydro_sf"/>
</dbReference>
<sequence>MKFSSLFASLALSALQTVAAPTPEPAELAARAPTLFLCGDSTMARSSDSLMDGWGQYVGKYLNINVVNRAIGGRSSRSFWNEGRFQNVANEVKAGDIVVIEFGHNDVGSPRSNDNGRSVCPGEGTETCVSDKTGETVYTYTFYIIQASRLMLAKGATVILSSQTPKNQWATGSYVGDAPRFVGYMQRAASVQADSRVTYVDHHQAVSNMYRKLGASATSALYLKANDNTHTSPAGADLSAQAFVQAIYQKLNGATSLAPHVKTPIKTVY</sequence>
<protein>
    <submittedName>
        <fullName evidence="4">Rhamnogalacturonan acetylesterase 4</fullName>
    </submittedName>
</protein>
<evidence type="ECO:0000313" key="5">
    <source>
        <dbReference type="Proteomes" id="UP000186583"/>
    </source>
</evidence>
<evidence type="ECO:0000256" key="1">
    <source>
        <dbReference type="ARBA" id="ARBA00008668"/>
    </source>
</evidence>
<comment type="caution">
    <text evidence="4">The sequence shown here is derived from an EMBL/GenBank/DDBJ whole genome shotgun (WGS) entry which is preliminary data.</text>
</comment>
<keyword evidence="2" id="KW-0378">Hydrolase</keyword>